<comment type="caution">
    <text evidence="1">The sequence shown here is derived from an EMBL/GenBank/DDBJ whole genome shotgun (WGS) entry which is preliminary data.</text>
</comment>
<sequence length="83" mass="9621">MSSTVGRRRFGSVVDIYMARKKLRNGKEFGFVRFTNVEDARGLEKELNGVWIGLFKLRVFPAWEKEAHTKGTKGHVEKRHESI</sequence>
<evidence type="ECO:0000313" key="2">
    <source>
        <dbReference type="Proteomes" id="UP001055811"/>
    </source>
</evidence>
<proteinExistence type="predicted"/>
<keyword evidence="2" id="KW-1185">Reference proteome</keyword>
<gene>
    <name evidence="1" type="ORF">L2E82_37543</name>
</gene>
<reference evidence="2" key="1">
    <citation type="journal article" date="2022" name="Mol. Ecol. Resour.">
        <title>The genomes of chicory, endive, great burdock and yacon provide insights into Asteraceae palaeo-polyploidization history and plant inulin production.</title>
        <authorList>
            <person name="Fan W."/>
            <person name="Wang S."/>
            <person name="Wang H."/>
            <person name="Wang A."/>
            <person name="Jiang F."/>
            <person name="Liu H."/>
            <person name="Zhao H."/>
            <person name="Xu D."/>
            <person name="Zhang Y."/>
        </authorList>
    </citation>
    <scope>NUCLEOTIDE SEQUENCE [LARGE SCALE GENOMIC DNA]</scope>
    <source>
        <strain evidence="2">cv. Punajuju</strain>
    </source>
</reference>
<protein>
    <submittedName>
        <fullName evidence="1">Uncharacterized protein</fullName>
    </submittedName>
</protein>
<dbReference type="EMBL" id="CM042015">
    <property type="protein sequence ID" value="KAI3708375.1"/>
    <property type="molecule type" value="Genomic_DNA"/>
</dbReference>
<name>A0ACB9AFF3_CICIN</name>
<dbReference type="Proteomes" id="UP001055811">
    <property type="component" value="Linkage Group LG07"/>
</dbReference>
<reference evidence="1 2" key="2">
    <citation type="journal article" date="2022" name="Mol. Ecol. Resour.">
        <title>The genomes of chicory, endive, great burdock and yacon provide insights into Asteraceae paleo-polyploidization history and plant inulin production.</title>
        <authorList>
            <person name="Fan W."/>
            <person name="Wang S."/>
            <person name="Wang H."/>
            <person name="Wang A."/>
            <person name="Jiang F."/>
            <person name="Liu H."/>
            <person name="Zhao H."/>
            <person name="Xu D."/>
            <person name="Zhang Y."/>
        </authorList>
    </citation>
    <scope>NUCLEOTIDE SEQUENCE [LARGE SCALE GENOMIC DNA]</scope>
    <source>
        <strain evidence="2">cv. Punajuju</strain>
        <tissue evidence="1">Leaves</tissue>
    </source>
</reference>
<organism evidence="1 2">
    <name type="scientific">Cichorium intybus</name>
    <name type="common">Chicory</name>
    <dbReference type="NCBI Taxonomy" id="13427"/>
    <lineage>
        <taxon>Eukaryota</taxon>
        <taxon>Viridiplantae</taxon>
        <taxon>Streptophyta</taxon>
        <taxon>Embryophyta</taxon>
        <taxon>Tracheophyta</taxon>
        <taxon>Spermatophyta</taxon>
        <taxon>Magnoliopsida</taxon>
        <taxon>eudicotyledons</taxon>
        <taxon>Gunneridae</taxon>
        <taxon>Pentapetalae</taxon>
        <taxon>asterids</taxon>
        <taxon>campanulids</taxon>
        <taxon>Asterales</taxon>
        <taxon>Asteraceae</taxon>
        <taxon>Cichorioideae</taxon>
        <taxon>Cichorieae</taxon>
        <taxon>Cichoriinae</taxon>
        <taxon>Cichorium</taxon>
    </lineage>
</organism>
<accession>A0ACB9AFF3</accession>
<evidence type="ECO:0000313" key="1">
    <source>
        <dbReference type="EMBL" id="KAI3708375.1"/>
    </source>
</evidence>